<evidence type="ECO:0000256" key="1">
    <source>
        <dbReference type="SAM" id="Phobius"/>
    </source>
</evidence>
<keyword evidence="4" id="KW-1185">Reference proteome</keyword>
<dbReference type="PANTHER" id="PTHR47755:SF1">
    <property type="entry name" value="CELL DIVISION PROTEIN FTSX"/>
    <property type="match status" value="1"/>
</dbReference>
<dbReference type="InterPro" id="IPR040690">
    <property type="entry name" value="FtsX_ECD"/>
</dbReference>
<proteinExistence type="predicted"/>
<organism evidence="3 4">
    <name type="scientific">Nonomuraea polychroma</name>
    <dbReference type="NCBI Taxonomy" id="46176"/>
    <lineage>
        <taxon>Bacteria</taxon>
        <taxon>Bacillati</taxon>
        <taxon>Actinomycetota</taxon>
        <taxon>Actinomycetes</taxon>
        <taxon>Streptosporangiales</taxon>
        <taxon>Streptosporangiaceae</taxon>
        <taxon>Nonomuraea</taxon>
    </lineage>
</organism>
<dbReference type="Pfam" id="PF18075">
    <property type="entry name" value="FtsX_ECD"/>
    <property type="match status" value="2"/>
</dbReference>
<dbReference type="OrthoDB" id="9812531at2"/>
<sequence length="347" mass="37957">MNSPVEDRLREALAEAGAAIDPSTLRPLRAPERRRLRMDFRLMAVAVTVVLAGVATAAGLGGLEGEDQVVATNPEQADMAVFLCTKSTPKETLCRGRGVSMEEVRAVERAVKGLKQVEAVFFVDQASAYDSFRVSFANNKALLDSVKVTDLPMSFRLEIKEGADRREVQQALRGLPGIQSVVDQKAASAEASSERLSEPRLSVFLCGKGSILPACGAERESRGKDKLFAKRGKEATNAQKAAIRKLIEAMPEVHSYVFEDKKAAYENFMRAYKSNKVLVEATRVEDMPESFRLVLKPNTDWAETVATLKHQPGVASANYTPCLADQATLEIDYGLFLDDSKVCPISK</sequence>
<evidence type="ECO:0000313" key="4">
    <source>
        <dbReference type="Proteomes" id="UP000284824"/>
    </source>
</evidence>
<dbReference type="RefSeq" id="WP_127937417.1">
    <property type="nucleotide sequence ID" value="NZ_SAUN01000001.1"/>
</dbReference>
<dbReference type="EMBL" id="SAUN01000001">
    <property type="protein sequence ID" value="RVX45749.1"/>
    <property type="molecule type" value="Genomic_DNA"/>
</dbReference>
<dbReference type="GO" id="GO:0016020">
    <property type="term" value="C:membrane"/>
    <property type="evidence" value="ECO:0007669"/>
    <property type="project" value="InterPro"/>
</dbReference>
<dbReference type="AlphaFoldDB" id="A0A438MIL5"/>
<feature type="domain" description="FtsX extracellular" evidence="2">
    <location>
        <begin position="232"/>
        <end position="315"/>
    </location>
</feature>
<reference evidence="3 4" key="1">
    <citation type="submission" date="2019-01" db="EMBL/GenBank/DDBJ databases">
        <title>Sequencing the genomes of 1000 actinobacteria strains.</title>
        <authorList>
            <person name="Klenk H.-P."/>
        </authorList>
    </citation>
    <scope>NUCLEOTIDE SEQUENCE [LARGE SCALE GENOMIC DNA]</scope>
    <source>
        <strain evidence="3 4">DSM 43925</strain>
    </source>
</reference>
<feature type="domain" description="FtsX extracellular" evidence="2">
    <location>
        <begin position="79"/>
        <end position="181"/>
    </location>
</feature>
<dbReference type="Gene3D" id="3.30.70.3040">
    <property type="match status" value="2"/>
</dbReference>
<feature type="transmembrane region" description="Helical" evidence="1">
    <location>
        <begin position="42"/>
        <end position="63"/>
    </location>
</feature>
<accession>A0A438MIL5</accession>
<dbReference type="Proteomes" id="UP000284824">
    <property type="component" value="Unassembled WGS sequence"/>
</dbReference>
<protein>
    <recommendedName>
        <fullName evidence="2">FtsX extracellular domain-containing protein</fullName>
    </recommendedName>
</protein>
<dbReference type="GO" id="GO:0051301">
    <property type="term" value="P:cell division"/>
    <property type="evidence" value="ECO:0007669"/>
    <property type="project" value="InterPro"/>
</dbReference>
<gene>
    <name evidence="3" type="ORF">EDD27_8565</name>
</gene>
<evidence type="ECO:0000259" key="2">
    <source>
        <dbReference type="Pfam" id="PF18075"/>
    </source>
</evidence>
<evidence type="ECO:0000313" key="3">
    <source>
        <dbReference type="EMBL" id="RVX45749.1"/>
    </source>
</evidence>
<keyword evidence="1" id="KW-0472">Membrane</keyword>
<keyword evidence="1" id="KW-1133">Transmembrane helix</keyword>
<keyword evidence="1" id="KW-0812">Transmembrane</keyword>
<name>A0A438MIL5_9ACTN</name>
<comment type="caution">
    <text evidence="3">The sequence shown here is derived from an EMBL/GenBank/DDBJ whole genome shotgun (WGS) entry which is preliminary data.</text>
</comment>
<dbReference type="PANTHER" id="PTHR47755">
    <property type="entry name" value="CELL DIVISION PROTEIN FTSX"/>
    <property type="match status" value="1"/>
</dbReference>
<dbReference type="InterPro" id="IPR004513">
    <property type="entry name" value="FtsX"/>
</dbReference>